<dbReference type="Proteomes" id="UP000828390">
    <property type="component" value="Unassembled WGS sequence"/>
</dbReference>
<reference evidence="1" key="1">
    <citation type="journal article" date="2019" name="bioRxiv">
        <title>The Genome of the Zebra Mussel, Dreissena polymorpha: A Resource for Invasive Species Research.</title>
        <authorList>
            <person name="McCartney M.A."/>
            <person name="Auch B."/>
            <person name="Kono T."/>
            <person name="Mallez S."/>
            <person name="Zhang Y."/>
            <person name="Obille A."/>
            <person name="Becker A."/>
            <person name="Abrahante J.E."/>
            <person name="Garbe J."/>
            <person name="Badalamenti J.P."/>
            <person name="Herman A."/>
            <person name="Mangelson H."/>
            <person name="Liachko I."/>
            <person name="Sullivan S."/>
            <person name="Sone E.D."/>
            <person name="Koren S."/>
            <person name="Silverstein K.A.T."/>
            <person name="Beckman K.B."/>
            <person name="Gohl D.M."/>
        </authorList>
    </citation>
    <scope>NUCLEOTIDE SEQUENCE</scope>
    <source>
        <strain evidence="1">Duluth1</strain>
        <tissue evidence="1">Whole animal</tissue>
    </source>
</reference>
<protein>
    <submittedName>
        <fullName evidence="1">Uncharacterized protein</fullName>
    </submittedName>
</protein>
<accession>A0A9D4L9N6</accession>
<evidence type="ECO:0000313" key="1">
    <source>
        <dbReference type="EMBL" id="KAH3853031.1"/>
    </source>
</evidence>
<dbReference type="AlphaFoldDB" id="A0A9D4L9N6"/>
<evidence type="ECO:0000313" key="2">
    <source>
        <dbReference type="Proteomes" id="UP000828390"/>
    </source>
</evidence>
<dbReference type="EMBL" id="JAIWYP010000003">
    <property type="protein sequence ID" value="KAH3853031.1"/>
    <property type="molecule type" value="Genomic_DNA"/>
</dbReference>
<comment type="caution">
    <text evidence="1">The sequence shown here is derived from an EMBL/GenBank/DDBJ whole genome shotgun (WGS) entry which is preliminary data.</text>
</comment>
<proteinExistence type="predicted"/>
<gene>
    <name evidence="1" type="ORF">DPMN_095554</name>
</gene>
<sequence length="93" mass="10042">MFTDSSSSVSSTLPVCIVLNSANPTQCADPPPVLPCIKHFKLDSVTRSSTWLRSLLSTLLTLDHNVECALTACGIPSCKEDAVRWADEETFAT</sequence>
<organism evidence="1 2">
    <name type="scientific">Dreissena polymorpha</name>
    <name type="common">Zebra mussel</name>
    <name type="synonym">Mytilus polymorpha</name>
    <dbReference type="NCBI Taxonomy" id="45954"/>
    <lineage>
        <taxon>Eukaryota</taxon>
        <taxon>Metazoa</taxon>
        <taxon>Spiralia</taxon>
        <taxon>Lophotrochozoa</taxon>
        <taxon>Mollusca</taxon>
        <taxon>Bivalvia</taxon>
        <taxon>Autobranchia</taxon>
        <taxon>Heteroconchia</taxon>
        <taxon>Euheterodonta</taxon>
        <taxon>Imparidentia</taxon>
        <taxon>Neoheterodontei</taxon>
        <taxon>Myida</taxon>
        <taxon>Dreissenoidea</taxon>
        <taxon>Dreissenidae</taxon>
        <taxon>Dreissena</taxon>
    </lineage>
</organism>
<reference evidence="1" key="2">
    <citation type="submission" date="2020-11" db="EMBL/GenBank/DDBJ databases">
        <authorList>
            <person name="McCartney M.A."/>
            <person name="Auch B."/>
            <person name="Kono T."/>
            <person name="Mallez S."/>
            <person name="Becker A."/>
            <person name="Gohl D.M."/>
            <person name="Silverstein K.A.T."/>
            <person name="Koren S."/>
            <person name="Bechman K.B."/>
            <person name="Herman A."/>
            <person name="Abrahante J.E."/>
            <person name="Garbe J."/>
        </authorList>
    </citation>
    <scope>NUCLEOTIDE SEQUENCE</scope>
    <source>
        <strain evidence="1">Duluth1</strain>
        <tissue evidence="1">Whole animal</tissue>
    </source>
</reference>
<keyword evidence="2" id="KW-1185">Reference proteome</keyword>
<name>A0A9D4L9N6_DREPO</name>